<reference evidence="2" key="1">
    <citation type="submission" date="2021-06" db="EMBL/GenBank/DDBJ databases">
        <title>Halomicroarcula sp. F24A a new haloarchaeum isolated from saline soil.</title>
        <authorList>
            <person name="Duran-Viseras A."/>
            <person name="Sanchez-Porro C."/>
            <person name="Ventosa A."/>
        </authorList>
    </citation>
    <scope>NUCLEOTIDE SEQUENCE</scope>
    <source>
        <strain evidence="2">F24A</strain>
    </source>
</reference>
<feature type="compositionally biased region" description="Basic and acidic residues" evidence="1">
    <location>
        <begin position="23"/>
        <end position="36"/>
    </location>
</feature>
<dbReference type="Proteomes" id="UP000783863">
    <property type="component" value="Unassembled WGS sequence"/>
</dbReference>
<dbReference type="EMBL" id="RKLQ01000001">
    <property type="protein sequence ID" value="MBX0302421.1"/>
    <property type="molecule type" value="Genomic_DNA"/>
</dbReference>
<evidence type="ECO:0008006" key="4">
    <source>
        <dbReference type="Google" id="ProtNLM"/>
    </source>
</evidence>
<organism evidence="2 3">
    <name type="scientific">Haloarcula salinisoli</name>
    <dbReference type="NCBI Taxonomy" id="2487746"/>
    <lineage>
        <taxon>Archaea</taxon>
        <taxon>Methanobacteriati</taxon>
        <taxon>Methanobacteriota</taxon>
        <taxon>Stenosarchaea group</taxon>
        <taxon>Halobacteria</taxon>
        <taxon>Halobacteriales</taxon>
        <taxon>Haloarculaceae</taxon>
        <taxon>Haloarcula</taxon>
    </lineage>
</organism>
<name>A0A8J7YIC0_9EURY</name>
<dbReference type="RefSeq" id="WP_220586659.1">
    <property type="nucleotide sequence ID" value="NZ_RKLQ01000001.1"/>
</dbReference>
<dbReference type="InterPro" id="IPR055770">
    <property type="entry name" value="DUF7346"/>
</dbReference>
<gene>
    <name evidence="2" type="ORF">EGD98_01915</name>
</gene>
<sequence length="140" mass="15036">MRTVRDESGTHYVLLKQSGESSLVRDPETGTEKHVANEAIEPVDGESPLVTAASAVPEAVRTALTAAHDDRALGLLVELDRRGPLSVHDLLDSYDLCESDLHGLLGEFRAAGLVDEADVFGQRGYDTTETASDAVEFLTD</sequence>
<evidence type="ECO:0000313" key="2">
    <source>
        <dbReference type="EMBL" id="MBX0302421.1"/>
    </source>
</evidence>
<accession>A0A8J7YIC0</accession>
<dbReference type="AlphaFoldDB" id="A0A8J7YIC0"/>
<proteinExistence type="predicted"/>
<comment type="caution">
    <text evidence="2">The sequence shown here is derived from an EMBL/GenBank/DDBJ whole genome shotgun (WGS) entry which is preliminary data.</text>
</comment>
<protein>
    <recommendedName>
        <fullName evidence="4">HTH domain protein</fullName>
    </recommendedName>
</protein>
<evidence type="ECO:0000313" key="3">
    <source>
        <dbReference type="Proteomes" id="UP000783863"/>
    </source>
</evidence>
<feature type="region of interest" description="Disordered" evidence="1">
    <location>
        <begin position="16"/>
        <end position="48"/>
    </location>
</feature>
<keyword evidence="3" id="KW-1185">Reference proteome</keyword>
<dbReference type="Pfam" id="PF24037">
    <property type="entry name" value="DUF7346"/>
    <property type="match status" value="1"/>
</dbReference>
<evidence type="ECO:0000256" key="1">
    <source>
        <dbReference type="SAM" id="MobiDB-lite"/>
    </source>
</evidence>